<dbReference type="Gene3D" id="2.60.40.790">
    <property type="match status" value="1"/>
</dbReference>
<dbReference type="InterPro" id="IPR007052">
    <property type="entry name" value="CS_dom"/>
</dbReference>
<accession>A0A8J6E1B2</accession>
<reference evidence="4" key="1">
    <citation type="submission" date="2021-05" db="EMBL/GenBank/DDBJ databases">
        <title>A free-living protist that lacks canonical eukaryotic 1 DNA replication and segregation systems.</title>
        <authorList>
            <person name="Salas-Leiva D.E."/>
            <person name="Tromer E.C."/>
            <person name="Curtis B.A."/>
            <person name="Jerlstrom-Hultqvist J."/>
            <person name="Kolisko M."/>
            <person name="Yi Z."/>
            <person name="Salas-Leiva J.S."/>
            <person name="Gallot-Lavallee L."/>
            <person name="Kops G.J.P.L."/>
            <person name="Archibald J.M."/>
            <person name="Simpson A.G.B."/>
            <person name="Roger A.J."/>
        </authorList>
    </citation>
    <scope>NUCLEOTIDE SEQUENCE</scope>
    <source>
        <strain evidence="4">BICM</strain>
    </source>
</reference>
<dbReference type="EMBL" id="JAHDYR010000064">
    <property type="protein sequence ID" value="KAG9390412.1"/>
    <property type="molecule type" value="Genomic_DNA"/>
</dbReference>
<dbReference type="PROSITE" id="PS51203">
    <property type="entry name" value="CS"/>
    <property type="match status" value="1"/>
</dbReference>
<dbReference type="PANTHER" id="PTHR22932">
    <property type="entry name" value="TELOMERASE-BINDING PROTEIN P23 HSP90 CO-CHAPERONE"/>
    <property type="match status" value="1"/>
</dbReference>
<feature type="region of interest" description="Disordered" evidence="2">
    <location>
        <begin position="100"/>
        <end position="161"/>
    </location>
</feature>
<comment type="similarity">
    <text evidence="1">Belongs to the p23/wos2 family.</text>
</comment>
<comment type="caution">
    <text evidence="4">The sequence shown here is derived from an EMBL/GenBank/DDBJ whole genome shotgun (WGS) entry which is preliminary data.</text>
</comment>
<organism evidence="4 5">
    <name type="scientific">Carpediemonas membranifera</name>
    <dbReference type="NCBI Taxonomy" id="201153"/>
    <lineage>
        <taxon>Eukaryota</taxon>
        <taxon>Metamonada</taxon>
        <taxon>Carpediemonas-like organisms</taxon>
        <taxon>Carpediemonas</taxon>
    </lineage>
</organism>
<dbReference type="GO" id="GO:0005634">
    <property type="term" value="C:nucleus"/>
    <property type="evidence" value="ECO:0007669"/>
    <property type="project" value="TreeGrafter"/>
</dbReference>
<dbReference type="InterPro" id="IPR045250">
    <property type="entry name" value="p23-like"/>
</dbReference>
<proteinExistence type="inferred from homology"/>
<dbReference type="GO" id="GO:0051087">
    <property type="term" value="F:protein-folding chaperone binding"/>
    <property type="evidence" value="ECO:0007669"/>
    <property type="project" value="TreeGrafter"/>
</dbReference>
<protein>
    <submittedName>
        <fullName evidence="4">CS domain</fullName>
    </submittedName>
</protein>
<dbReference type="Proteomes" id="UP000717585">
    <property type="component" value="Unassembled WGS sequence"/>
</dbReference>
<dbReference type="GO" id="GO:0051131">
    <property type="term" value="P:chaperone-mediated protein complex assembly"/>
    <property type="evidence" value="ECO:0007669"/>
    <property type="project" value="TreeGrafter"/>
</dbReference>
<evidence type="ECO:0000313" key="4">
    <source>
        <dbReference type="EMBL" id="KAG9390412.1"/>
    </source>
</evidence>
<evidence type="ECO:0000313" key="5">
    <source>
        <dbReference type="Proteomes" id="UP000717585"/>
    </source>
</evidence>
<feature type="domain" description="CS" evidence="3">
    <location>
        <begin position="1"/>
        <end position="89"/>
    </location>
</feature>
<gene>
    <name evidence="4" type="ORF">J8273_7762</name>
</gene>
<evidence type="ECO:0000256" key="1">
    <source>
        <dbReference type="ARBA" id="ARBA00025733"/>
    </source>
</evidence>
<dbReference type="SUPFAM" id="SSF49764">
    <property type="entry name" value="HSP20-like chaperones"/>
    <property type="match status" value="1"/>
</dbReference>
<dbReference type="GO" id="GO:0051879">
    <property type="term" value="F:Hsp90 protein binding"/>
    <property type="evidence" value="ECO:0007669"/>
    <property type="project" value="InterPro"/>
</dbReference>
<evidence type="ECO:0000256" key="2">
    <source>
        <dbReference type="SAM" id="MobiDB-lite"/>
    </source>
</evidence>
<feature type="compositionally biased region" description="Acidic residues" evidence="2">
    <location>
        <begin position="136"/>
        <end position="161"/>
    </location>
</feature>
<keyword evidence="5" id="KW-1185">Reference proteome</keyword>
<dbReference type="OrthoDB" id="1564555at2759"/>
<dbReference type="InterPro" id="IPR008978">
    <property type="entry name" value="HSP20-like_chaperone"/>
</dbReference>
<evidence type="ECO:0000259" key="3">
    <source>
        <dbReference type="PROSITE" id="PS51203"/>
    </source>
</evidence>
<dbReference type="AlphaFoldDB" id="A0A8J6E1B2"/>
<name>A0A8J6E1B2_9EUKA</name>
<dbReference type="GO" id="GO:0006457">
    <property type="term" value="P:protein folding"/>
    <property type="evidence" value="ECO:0007669"/>
    <property type="project" value="TreeGrafter"/>
</dbReference>
<sequence length="161" mass="18378">MHYCDITWAQDETRLFVTINAPGFENIRKGLSLTKDTLKFDAKNAKGEEYAIELKFLDPVNPDALVKYLPLNCFMIIEKASPGWWPKLQEGPKSQHIKIDWSRWRDEDDEEEHDPMANLDMSQFESMAQAGGVDMPEFDAGSDEEEDGDEDVTGDGLEEMD</sequence>
<dbReference type="PANTHER" id="PTHR22932:SF1">
    <property type="entry name" value="CO-CHAPERONE PROTEIN DAF-41"/>
    <property type="match status" value="1"/>
</dbReference>
<dbReference type="GO" id="GO:0005829">
    <property type="term" value="C:cytosol"/>
    <property type="evidence" value="ECO:0007669"/>
    <property type="project" value="TreeGrafter"/>
</dbReference>